<protein>
    <recommendedName>
        <fullName evidence="5">ABC transmembrane type-1 domain-containing protein</fullName>
    </recommendedName>
</protein>
<gene>
    <name evidence="7" type="primary">20196522</name>
    <name evidence="6" type="ORF">HELRODRAFT_138731</name>
</gene>
<organism evidence="7 8">
    <name type="scientific">Helobdella robusta</name>
    <name type="common">Californian leech</name>
    <dbReference type="NCBI Taxonomy" id="6412"/>
    <lineage>
        <taxon>Eukaryota</taxon>
        <taxon>Metazoa</taxon>
        <taxon>Spiralia</taxon>
        <taxon>Lophotrochozoa</taxon>
        <taxon>Annelida</taxon>
        <taxon>Clitellata</taxon>
        <taxon>Hirudinea</taxon>
        <taxon>Rhynchobdellida</taxon>
        <taxon>Glossiphoniidae</taxon>
        <taxon>Helobdella</taxon>
    </lineage>
</organism>
<reference evidence="6 8" key="2">
    <citation type="journal article" date="2013" name="Nature">
        <title>Insights into bilaterian evolution from three spiralian genomes.</title>
        <authorList>
            <person name="Simakov O."/>
            <person name="Marletaz F."/>
            <person name="Cho S.J."/>
            <person name="Edsinger-Gonzales E."/>
            <person name="Havlak P."/>
            <person name="Hellsten U."/>
            <person name="Kuo D.H."/>
            <person name="Larsson T."/>
            <person name="Lv J."/>
            <person name="Arendt D."/>
            <person name="Savage R."/>
            <person name="Osoegawa K."/>
            <person name="de Jong P."/>
            <person name="Grimwood J."/>
            <person name="Chapman J.A."/>
            <person name="Shapiro H."/>
            <person name="Aerts A."/>
            <person name="Otillar R.P."/>
            <person name="Terry A.Y."/>
            <person name="Boore J.L."/>
            <person name="Grigoriev I.V."/>
            <person name="Lindberg D.R."/>
            <person name="Seaver E.C."/>
            <person name="Weisblat D.A."/>
            <person name="Putnam N.H."/>
            <person name="Rokhsar D.S."/>
        </authorList>
    </citation>
    <scope>NUCLEOTIDE SEQUENCE</scope>
</reference>
<dbReference type="RefSeq" id="XP_009025520.1">
    <property type="nucleotide sequence ID" value="XM_009027272.1"/>
</dbReference>
<keyword evidence="1 4" id="KW-0812">Transmembrane</keyword>
<dbReference type="PROSITE" id="PS50929">
    <property type="entry name" value="ABC_TM1F"/>
    <property type="match status" value="1"/>
</dbReference>
<keyword evidence="2 4" id="KW-1133">Transmembrane helix</keyword>
<dbReference type="KEGG" id="hro:HELRODRAFT_138731"/>
<dbReference type="EMBL" id="AMQM01001382">
    <property type="status" value="NOT_ANNOTATED_CDS"/>
    <property type="molecule type" value="Genomic_DNA"/>
</dbReference>
<accession>T1EIX2</accession>
<dbReference type="CTD" id="20196522"/>
<dbReference type="GO" id="GO:0140359">
    <property type="term" value="F:ABC-type transporter activity"/>
    <property type="evidence" value="ECO:0007669"/>
    <property type="project" value="InterPro"/>
</dbReference>
<evidence type="ECO:0000259" key="5">
    <source>
        <dbReference type="PROSITE" id="PS50929"/>
    </source>
</evidence>
<evidence type="ECO:0000256" key="4">
    <source>
        <dbReference type="SAM" id="Phobius"/>
    </source>
</evidence>
<keyword evidence="3 4" id="KW-0472">Membrane</keyword>
<dbReference type="Gene3D" id="1.20.1560.10">
    <property type="entry name" value="ABC transporter type 1, transmembrane domain"/>
    <property type="match status" value="1"/>
</dbReference>
<dbReference type="AlphaFoldDB" id="T1EIX2"/>
<dbReference type="InterPro" id="IPR036640">
    <property type="entry name" value="ABC1_TM_sf"/>
</dbReference>
<evidence type="ECO:0000256" key="3">
    <source>
        <dbReference type="ARBA" id="ARBA00023136"/>
    </source>
</evidence>
<dbReference type="GO" id="GO:0005524">
    <property type="term" value="F:ATP binding"/>
    <property type="evidence" value="ECO:0007669"/>
    <property type="project" value="InterPro"/>
</dbReference>
<keyword evidence="8" id="KW-1185">Reference proteome</keyword>
<reference evidence="7" key="3">
    <citation type="submission" date="2015-06" db="UniProtKB">
        <authorList>
            <consortium name="EnsemblMetazoa"/>
        </authorList>
    </citation>
    <scope>IDENTIFICATION</scope>
</reference>
<evidence type="ECO:0000313" key="6">
    <source>
        <dbReference type="EMBL" id="ESN96342.1"/>
    </source>
</evidence>
<evidence type="ECO:0000256" key="1">
    <source>
        <dbReference type="ARBA" id="ARBA00022692"/>
    </source>
</evidence>
<dbReference type="InParanoid" id="T1EIX2"/>
<dbReference type="GO" id="GO:0016020">
    <property type="term" value="C:membrane"/>
    <property type="evidence" value="ECO:0007669"/>
    <property type="project" value="InterPro"/>
</dbReference>
<name>T1EIX2_HELRO</name>
<feature type="domain" description="ABC transmembrane type-1" evidence="5">
    <location>
        <begin position="1"/>
        <end position="58"/>
    </location>
</feature>
<dbReference type="Proteomes" id="UP000015101">
    <property type="component" value="Unassembled WGS sequence"/>
</dbReference>
<dbReference type="HOGENOM" id="CLU_2984934_0_0_1"/>
<evidence type="ECO:0000313" key="7">
    <source>
        <dbReference type="EnsemblMetazoa" id="HelroP138731"/>
    </source>
</evidence>
<feature type="transmembrane region" description="Helical" evidence="4">
    <location>
        <begin position="29"/>
        <end position="57"/>
    </location>
</feature>
<dbReference type="EMBL" id="KB097495">
    <property type="protein sequence ID" value="ESN96342.1"/>
    <property type="molecule type" value="Genomic_DNA"/>
</dbReference>
<proteinExistence type="predicted"/>
<evidence type="ECO:0000313" key="8">
    <source>
        <dbReference type="Proteomes" id="UP000015101"/>
    </source>
</evidence>
<evidence type="ECO:0000256" key="2">
    <source>
        <dbReference type="ARBA" id="ARBA00022989"/>
    </source>
</evidence>
<reference evidence="8" key="1">
    <citation type="submission" date="2012-12" db="EMBL/GenBank/DDBJ databases">
        <authorList>
            <person name="Hellsten U."/>
            <person name="Grimwood J."/>
            <person name="Chapman J.A."/>
            <person name="Shapiro H."/>
            <person name="Aerts A."/>
            <person name="Otillar R.P."/>
            <person name="Terry A.Y."/>
            <person name="Boore J.L."/>
            <person name="Simakov O."/>
            <person name="Marletaz F."/>
            <person name="Cho S.-J."/>
            <person name="Edsinger-Gonzales E."/>
            <person name="Havlak P."/>
            <person name="Kuo D.-H."/>
            <person name="Larsson T."/>
            <person name="Lv J."/>
            <person name="Arendt D."/>
            <person name="Savage R."/>
            <person name="Osoegawa K."/>
            <person name="de Jong P."/>
            <person name="Lindberg D.R."/>
            <person name="Seaver E.C."/>
            <person name="Weisblat D.A."/>
            <person name="Putnam N.H."/>
            <person name="Grigoriev I.V."/>
            <person name="Rokhsar D.S."/>
        </authorList>
    </citation>
    <scope>NUCLEOTIDE SEQUENCE</scope>
</reference>
<sequence>TTGEVINLLSTDVYIAGEFFANIGLIWAIPLQVCVAIIVQWYLLGSAIFAFIGITIFV</sequence>
<dbReference type="GeneID" id="20196522"/>
<dbReference type="InterPro" id="IPR011527">
    <property type="entry name" value="ABC1_TM_dom"/>
</dbReference>
<dbReference type="EnsemblMetazoa" id="HelroT138731">
    <property type="protein sequence ID" value="HelroP138731"/>
    <property type="gene ID" value="HelroG138731"/>
</dbReference>